<dbReference type="STRING" id="1121448.DGI_2378"/>
<dbReference type="PIRSF" id="PIRSF016624">
    <property type="entry name" value="Mu_prophg_I"/>
    <property type="match status" value="1"/>
</dbReference>
<dbReference type="Pfam" id="PF10123">
    <property type="entry name" value="Mu-like_Pro"/>
    <property type="match status" value="2"/>
</dbReference>
<accession>T2GC37</accession>
<dbReference type="PATRIC" id="fig|1121448.10.peg.2331"/>
<gene>
    <name evidence="1" type="ORF">DGI_2378</name>
</gene>
<proteinExistence type="predicted"/>
<reference evidence="2" key="2">
    <citation type="submission" date="2013-07" db="EMBL/GenBank/DDBJ databases">
        <authorList>
            <person name="Morais-Silva F.O."/>
            <person name="Rezende A.M."/>
            <person name="Pimentel C."/>
            <person name="Resende D.M."/>
            <person name="Santos C.I."/>
            <person name="Clemente C."/>
            <person name="de Oliveira L.M."/>
            <person name="da Silva S.M."/>
            <person name="Costa D.A."/>
            <person name="Varela-Raposo A."/>
            <person name="Horacio E.C.A."/>
            <person name="Matos M."/>
            <person name="Flores O."/>
            <person name="Ruiz J.C."/>
            <person name="Rodrigues-Pousada C."/>
        </authorList>
    </citation>
    <scope>NUCLEOTIDE SEQUENCE [LARGE SCALE GENOMIC DNA]</scope>
    <source>
        <strain evidence="2">ATCC 19364 / DSM 1382 / NCIMB 9332 / VKM B-1759</strain>
    </source>
</reference>
<dbReference type="eggNOG" id="COG4388">
    <property type="taxonomic scope" value="Bacteria"/>
</dbReference>
<evidence type="ECO:0000313" key="1">
    <source>
        <dbReference type="EMBL" id="AGW14130.1"/>
    </source>
</evidence>
<organism evidence="1 2">
    <name type="scientific">Megalodesulfovibrio gigas (strain ATCC 19364 / DSM 1382 / NCIMB 9332 / VKM B-1759)</name>
    <name type="common">Desulfovibrio gigas</name>
    <dbReference type="NCBI Taxonomy" id="1121448"/>
    <lineage>
        <taxon>Bacteria</taxon>
        <taxon>Pseudomonadati</taxon>
        <taxon>Thermodesulfobacteriota</taxon>
        <taxon>Desulfovibrionia</taxon>
        <taxon>Desulfovibrionales</taxon>
        <taxon>Desulfovibrionaceae</taxon>
        <taxon>Megalodesulfovibrio</taxon>
    </lineage>
</organism>
<dbReference type="EMBL" id="CP006585">
    <property type="protein sequence ID" value="AGW14130.1"/>
    <property type="molecule type" value="Genomic_DNA"/>
</dbReference>
<reference evidence="1 2" key="1">
    <citation type="journal article" date="2013" name="J. Bacteriol.">
        <title>Roles of HynAB and Ech, the only two hydrogenases found in the model sulfate reducer Desulfovibrio gigas.</title>
        <authorList>
            <person name="Morais-Silva F.O."/>
            <person name="Santos C.I."/>
            <person name="Rodrigues R."/>
            <person name="Pereira I.A."/>
            <person name="Rodrigues-Pousada C."/>
        </authorList>
    </citation>
    <scope>NUCLEOTIDE SEQUENCE [LARGE SCALE GENOMIC DNA]</scope>
    <source>
        <strain evidence="2">ATCC 19364 / DSM 1382 / NCIMB 9332 / VKM B-1759</strain>
    </source>
</reference>
<dbReference type="AlphaFoldDB" id="T2GC37"/>
<sequence length="320" mass="32852">MHRSVVRLAVEANAVQSGARLLILPLGEIKGRDGRYWDLTPGDAQALVNIVQAEGVDIVIDYDHSTCWSGGRAAGWLRNFQLEDAGITAEVEWTEAGSAAIASKEYRYLSPAFATDEGPRILRLHSVALVNNPNIAELPALNAAGVAPGSPPVSPVSPGPAASAAPASLEQLSVEQLSVQVQSLAGQVRLLTEQNASTMNALAAMTSAQQHSAVEALVANACADGRLTPAQRDAAIALGKVDKNALEALLNATPKGLATLAASQAGQGAGPTNGDPAMATLDGNDLAICKAMGLDPANYVKTKAQAGARTGRNGQTGKEG</sequence>
<protein>
    <recommendedName>
        <fullName evidence="3">Mu-like prophage I protein</fullName>
    </recommendedName>
</protein>
<name>T2GC37_MEGG1</name>
<dbReference type="HOGENOM" id="CLU_062795_2_0_7"/>
<evidence type="ECO:0008006" key="3">
    <source>
        <dbReference type="Google" id="ProtNLM"/>
    </source>
</evidence>
<dbReference type="KEGG" id="dgg:DGI_2378"/>
<evidence type="ECO:0000313" key="2">
    <source>
        <dbReference type="Proteomes" id="UP000016587"/>
    </source>
</evidence>
<dbReference type="Proteomes" id="UP000016587">
    <property type="component" value="Chromosome"/>
</dbReference>
<keyword evidence="2" id="KW-1185">Reference proteome</keyword>
<dbReference type="InterPro" id="IPR012106">
    <property type="entry name" value="Phage_Mu_Gp1"/>
</dbReference>